<dbReference type="Proteomes" id="UP001596337">
    <property type="component" value="Unassembled WGS sequence"/>
</dbReference>
<accession>A0ABW2BS98</accession>
<name>A0ABW2BS98_9PSEU</name>
<dbReference type="SUPFAM" id="SSF53822">
    <property type="entry name" value="Periplasmic binding protein-like I"/>
    <property type="match status" value="1"/>
</dbReference>
<dbReference type="PANTHER" id="PTHR30146:SF148">
    <property type="entry name" value="HTH-TYPE TRANSCRIPTIONAL REPRESSOR PURR-RELATED"/>
    <property type="match status" value="1"/>
</dbReference>
<dbReference type="PANTHER" id="PTHR30146">
    <property type="entry name" value="LACI-RELATED TRANSCRIPTIONAL REPRESSOR"/>
    <property type="match status" value="1"/>
</dbReference>
<evidence type="ECO:0000259" key="5">
    <source>
        <dbReference type="SMART" id="SM00354"/>
    </source>
</evidence>
<evidence type="ECO:0000256" key="3">
    <source>
        <dbReference type="ARBA" id="ARBA00023125"/>
    </source>
</evidence>
<keyword evidence="7" id="KW-1185">Reference proteome</keyword>
<evidence type="ECO:0000313" key="6">
    <source>
        <dbReference type="EMBL" id="MFC6865855.1"/>
    </source>
</evidence>
<evidence type="ECO:0000313" key="7">
    <source>
        <dbReference type="Proteomes" id="UP001596337"/>
    </source>
</evidence>
<proteinExistence type="predicted"/>
<keyword evidence="1" id="KW-0678">Repressor</keyword>
<dbReference type="SUPFAM" id="SSF47413">
    <property type="entry name" value="lambda repressor-like DNA-binding domains"/>
    <property type="match status" value="1"/>
</dbReference>
<feature type="domain" description="HTH lacI-type" evidence="5">
    <location>
        <begin position="4"/>
        <end position="76"/>
    </location>
</feature>
<keyword evidence="2" id="KW-0805">Transcription regulation</keyword>
<gene>
    <name evidence="6" type="ORF">ACFQGD_01705</name>
</gene>
<keyword evidence="4" id="KW-0804">Transcription</keyword>
<sequence length="342" mass="36573">MSSRVTLADVARRAGVSRTAASFVLSGRTDMRIASATRERVLAAADELGYRPNLTARGLRTNVTGTIGLISDTIATTPYAGEVIKGAADTAFKHDRLIFVAETSGDPNVERDLLQEMLDRQVDAFLYAAMFTQSRQPPELLRGYPVVLLNCVAESFDAPTVLPDETEAGATAARALLDAGHIERIHVIGGRHDTTETPGGVVAGRERMAGINAALAKVGTAPASVTECVWHAPKYGYRAVSELLGHARPSALICFNDRLAFGAYQALHDHGLRVPDDVSVVSFDDSDLASWLRPALSSVALPHYELGTTAVTLLVENRREPGQVRVPMPLRARASIGPPATT</sequence>
<dbReference type="InterPro" id="IPR000843">
    <property type="entry name" value="HTH_LacI"/>
</dbReference>
<dbReference type="Pfam" id="PF00356">
    <property type="entry name" value="LacI"/>
    <property type="match status" value="1"/>
</dbReference>
<organism evidence="6 7">
    <name type="scientific">Haloechinothrix salitolerans</name>
    <dbReference type="NCBI Taxonomy" id="926830"/>
    <lineage>
        <taxon>Bacteria</taxon>
        <taxon>Bacillati</taxon>
        <taxon>Actinomycetota</taxon>
        <taxon>Actinomycetes</taxon>
        <taxon>Pseudonocardiales</taxon>
        <taxon>Pseudonocardiaceae</taxon>
        <taxon>Haloechinothrix</taxon>
    </lineage>
</organism>
<dbReference type="CDD" id="cd06288">
    <property type="entry name" value="PBP1_sucrose_transcription_regulator"/>
    <property type="match status" value="1"/>
</dbReference>
<reference evidence="7" key="1">
    <citation type="journal article" date="2019" name="Int. J. Syst. Evol. Microbiol.">
        <title>The Global Catalogue of Microorganisms (GCM) 10K type strain sequencing project: providing services to taxonomists for standard genome sequencing and annotation.</title>
        <authorList>
            <consortium name="The Broad Institute Genomics Platform"/>
            <consortium name="The Broad Institute Genome Sequencing Center for Infectious Disease"/>
            <person name="Wu L."/>
            <person name="Ma J."/>
        </authorList>
    </citation>
    <scope>NUCLEOTIDE SEQUENCE [LARGE SCALE GENOMIC DNA]</scope>
    <source>
        <strain evidence="7">KCTC 32255</strain>
    </source>
</reference>
<evidence type="ECO:0000256" key="1">
    <source>
        <dbReference type="ARBA" id="ARBA00022491"/>
    </source>
</evidence>
<dbReference type="InterPro" id="IPR028082">
    <property type="entry name" value="Peripla_BP_I"/>
</dbReference>
<evidence type="ECO:0000256" key="4">
    <source>
        <dbReference type="ARBA" id="ARBA00023163"/>
    </source>
</evidence>
<comment type="caution">
    <text evidence="6">The sequence shown here is derived from an EMBL/GenBank/DDBJ whole genome shotgun (WGS) entry which is preliminary data.</text>
</comment>
<dbReference type="Pfam" id="PF13377">
    <property type="entry name" value="Peripla_BP_3"/>
    <property type="match status" value="1"/>
</dbReference>
<protein>
    <submittedName>
        <fullName evidence="6">LacI family DNA-binding transcriptional regulator</fullName>
    </submittedName>
</protein>
<dbReference type="RefSeq" id="WP_345403756.1">
    <property type="nucleotide sequence ID" value="NZ_BAABLA010000115.1"/>
</dbReference>
<dbReference type="PROSITE" id="PS00356">
    <property type="entry name" value="HTH_LACI_1"/>
    <property type="match status" value="1"/>
</dbReference>
<dbReference type="Gene3D" id="3.40.50.2300">
    <property type="match status" value="2"/>
</dbReference>
<dbReference type="EMBL" id="JBHSXX010000001">
    <property type="protein sequence ID" value="MFC6865855.1"/>
    <property type="molecule type" value="Genomic_DNA"/>
</dbReference>
<dbReference type="Gene3D" id="1.10.260.40">
    <property type="entry name" value="lambda repressor-like DNA-binding domains"/>
    <property type="match status" value="1"/>
</dbReference>
<evidence type="ECO:0000256" key="2">
    <source>
        <dbReference type="ARBA" id="ARBA00023015"/>
    </source>
</evidence>
<dbReference type="CDD" id="cd01392">
    <property type="entry name" value="HTH_LacI"/>
    <property type="match status" value="1"/>
</dbReference>
<dbReference type="InterPro" id="IPR010982">
    <property type="entry name" value="Lambda_DNA-bd_dom_sf"/>
</dbReference>
<dbReference type="SMART" id="SM00354">
    <property type="entry name" value="HTH_LACI"/>
    <property type="match status" value="1"/>
</dbReference>
<keyword evidence="3 6" id="KW-0238">DNA-binding</keyword>
<dbReference type="GO" id="GO:0003677">
    <property type="term" value="F:DNA binding"/>
    <property type="evidence" value="ECO:0007669"/>
    <property type="project" value="UniProtKB-KW"/>
</dbReference>
<dbReference type="InterPro" id="IPR046335">
    <property type="entry name" value="LacI/GalR-like_sensor"/>
</dbReference>